<proteinExistence type="predicted"/>
<reference evidence="2 3" key="1">
    <citation type="submission" date="2018-05" db="EMBL/GenBank/DDBJ databases">
        <title>Evolution of GPA BGCs.</title>
        <authorList>
            <person name="Waglechner N."/>
            <person name="Wright G.D."/>
        </authorList>
    </citation>
    <scope>NUCLEOTIDE SEQUENCE [LARGE SCALE GENOMIC DNA]</scope>
    <source>
        <strain evidence="2 3">A82846</strain>
    </source>
</reference>
<accession>A0A428Z5F8</accession>
<keyword evidence="1" id="KW-0732">Signal</keyword>
<sequence>MEVSVRLTHRAVRLLLCLAAVLTLALTGAVPVSASQSPATATKSSWKLVDLQQRMCLTADFGHPNTYFVALVQGTWSRTITTGIRNLPPGSSTLGGSILPPGSHYGSDINGWIQVTIAPTTPGLYTAEVWAADGVQTQTTPARIYMLEHTLVGCPPT</sequence>
<dbReference type="EMBL" id="QHKI01000024">
    <property type="protein sequence ID" value="RSM82011.1"/>
    <property type="molecule type" value="Genomic_DNA"/>
</dbReference>
<name>A0A428Z5F8_KIBAR</name>
<comment type="caution">
    <text evidence="2">The sequence shown here is derived from an EMBL/GenBank/DDBJ whole genome shotgun (WGS) entry which is preliminary data.</text>
</comment>
<dbReference type="AlphaFoldDB" id="A0A428Z5F8"/>
<dbReference type="Proteomes" id="UP000287547">
    <property type="component" value="Unassembled WGS sequence"/>
</dbReference>
<dbReference type="InterPro" id="IPR046023">
    <property type="entry name" value="DUF5980"/>
</dbReference>
<evidence type="ECO:0000256" key="1">
    <source>
        <dbReference type="SAM" id="SignalP"/>
    </source>
</evidence>
<dbReference type="Pfam" id="PF19410">
    <property type="entry name" value="DUF5980"/>
    <property type="match status" value="1"/>
</dbReference>
<feature type="chain" id="PRO_5018985729" evidence="1">
    <location>
        <begin position="35"/>
        <end position="157"/>
    </location>
</feature>
<feature type="signal peptide" evidence="1">
    <location>
        <begin position="1"/>
        <end position="34"/>
    </location>
</feature>
<protein>
    <submittedName>
        <fullName evidence="2">Uncharacterized protein</fullName>
    </submittedName>
</protein>
<dbReference type="OrthoDB" id="3392559at2"/>
<evidence type="ECO:0000313" key="2">
    <source>
        <dbReference type="EMBL" id="RSM82011.1"/>
    </source>
</evidence>
<gene>
    <name evidence="2" type="ORF">DMH04_27135</name>
</gene>
<evidence type="ECO:0000313" key="3">
    <source>
        <dbReference type="Proteomes" id="UP000287547"/>
    </source>
</evidence>
<organism evidence="2 3">
    <name type="scientific">Kibdelosporangium aridum</name>
    <dbReference type="NCBI Taxonomy" id="2030"/>
    <lineage>
        <taxon>Bacteria</taxon>
        <taxon>Bacillati</taxon>
        <taxon>Actinomycetota</taxon>
        <taxon>Actinomycetes</taxon>
        <taxon>Pseudonocardiales</taxon>
        <taxon>Pseudonocardiaceae</taxon>
        <taxon>Kibdelosporangium</taxon>
    </lineage>
</organism>